<keyword evidence="3" id="KW-1185">Reference proteome</keyword>
<sequence>MGNRLTSAERLICSLAQQIGNGEKVVVGNNSPIPAAAALLAKHAHAPEASAYILGSAVDWPFTDMQQFFNFVQRGDADVFFLSGAQIDAYGNINLHVIGDYTAPKVRMPGGAGAAMFYYRCKRVYLFKADHEPKGFPERLDFVTSSASSAHRTNPSLGRLEAVYTPIAVLRPDGRDGRLQLVQTAPDVTPEEVAERTGFWLGNASVIETAAEPEPELVQLLRTEVKRELLSIYPEFAVAELQ</sequence>
<dbReference type="AlphaFoldDB" id="A0A2V2YV15"/>
<dbReference type="EMBL" id="QGTQ01000007">
    <property type="protein sequence ID" value="PWW03300.1"/>
    <property type="molecule type" value="Genomic_DNA"/>
</dbReference>
<dbReference type="GO" id="GO:0008410">
    <property type="term" value="F:CoA-transferase activity"/>
    <property type="evidence" value="ECO:0007669"/>
    <property type="project" value="InterPro"/>
</dbReference>
<keyword evidence="2" id="KW-0808">Transferase</keyword>
<dbReference type="SMART" id="SM00882">
    <property type="entry name" value="CoA_trans"/>
    <property type="match status" value="1"/>
</dbReference>
<gene>
    <name evidence="2" type="ORF">DFQ01_107199</name>
</gene>
<dbReference type="InterPro" id="IPR004165">
    <property type="entry name" value="CoA_trans_fam_I"/>
</dbReference>
<protein>
    <submittedName>
        <fullName evidence="2">Glutaconate CoA-transferase subunit B</fullName>
    </submittedName>
</protein>
<evidence type="ECO:0000313" key="3">
    <source>
        <dbReference type="Proteomes" id="UP000246635"/>
    </source>
</evidence>
<dbReference type="PANTHER" id="PTHR43293:SF3">
    <property type="entry name" value="CHOLESTEROL RING-CLEAVING HYDROLASE IPDB SUBUNIT"/>
    <property type="match status" value="1"/>
</dbReference>
<dbReference type="Pfam" id="PF01144">
    <property type="entry name" value="CoA_trans"/>
    <property type="match status" value="1"/>
</dbReference>
<dbReference type="OrthoDB" id="9805230at2"/>
<name>A0A2V2YV15_9BACL</name>
<dbReference type="InterPro" id="IPR037171">
    <property type="entry name" value="NagB/RpiA_transferase-like"/>
</dbReference>
<dbReference type="Proteomes" id="UP000246635">
    <property type="component" value="Unassembled WGS sequence"/>
</dbReference>
<proteinExistence type="inferred from homology"/>
<accession>A0A2V2YV15</accession>
<dbReference type="RefSeq" id="WP_110044183.1">
    <property type="nucleotide sequence ID" value="NZ_CP054612.1"/>
</dbReference>
<dbReference type="PANTHER" id="PTHR43293">
    <property type="entry name" value="ACETATE COA-TRANSFERASE YDIF"/>
    <property type="match status" value="1"/>
</dbReference>
<evidence type="ECO:0000313" key="2">
    <source>
        <dbReference type="EMBL" id="PWW03300.1"/>
    </source>
</evidence>
<comment type="caution">
    <text evidence="2">The sequence shown here is derived from an EMBL/GenBank/DDBJ whole genome shotgun (WGS) entry which is preliminary data.</text>
</comment>
<organism evidence="2 3">
    <name type="scientific">Paenibacillus cellulosilyticus</name>
    <dbReference type="NCBI Taxonomy" id="375489"/>
    <lineage>
        <taxon>Bacteria</taxon>
        <taxon>Bacillati</taxon>
        <taxon>Bacillota</taxon>
        <taxon>Bacilli</taxon>
        <taxon>Bacillales</taxon>
        <taxon>Paenibacillaceae</taxon>
        <taxon>Paenibacillus</taxon>
    </lineage>
</organism>
<reference evidence="2 3" key="1">
    <citation type="submission" date="2018-05" db="EMBL/GenBank/DDBJ databases">
        <title>Genomic Encyclopedia of Type Strains, Phase III (KMG-III): the genomes of soil and plant-associated and newly described type strains.</title>
        <authorList>
            <person name="Whitman W."/>
        </authorList>
    </citation>
    <scope>NUCLEOTIDE SEQUENCE [LARGE SCALE GENOMIC DNA]</scope>
    <source>
        <strain evidence="2 3">CECT 5696</strain>
    </source>
</reference>
<evidence type="ECO:0000256" key="1">
    <source>
        <dbReference type="ARBA" id="ARBA00007047"/>
    </source>
</evidence>
<comment type="similarity">
    <text evidence="1">Belongs to the 3-oxoacid CoA-transferase subunit B family.</text>
</comment>
<dbReference type="Gene3D" id="3.40.1080.10">
    <property type="entry name" value="Glutaconate Coenzyme A-transferase"/>
    <property type="match status" value="1"/>
</dbReference>
<dbReference type="SUPFAM" id="SSF100950">
    <property type="entry name" value="NagB/RpiA/CoA transferase-like"/>
    <property type="match status" value="1"/>
</dbReference>